<name>A0A127VIX4_9SPHI</name>
<dbReference type="Gene3D" id="3.90.550.10">
    <property type="entry name" value="Spore Coat Polysaccharide Biosynthesis Protein SpsA, Chain A"/>
    <property type="match status" value="1"/>
</dbReference>
<dbReference type="OrthoDB" id="9815923at2"/>
<dbReference type="AlphaFoldDB" id="A0A127VIX4"/>
<evidence type="ECO:0000313" key="4">
    <source>
        <dbReference type="Proteomes" id="UP000071561"/>
    </source>
</evidence>
<dbReference type="Pfam" id="PF00535">
    <property type="entry name" value="Glycos_transf_2"/>
    <property type="match status" value="1"/>
</dbReference>
<dbReference type="Proteomes" id="UP000071561">
    <property type="component" value="Chromosome"/>
</dbReference>
<proteinExistence type="inferred from homology"/>
<gene>
    <name evidence="3" type="ORF">AY601_4397</name>
</gene>
<sequence length="302" mass="36084">MINTHYTFIILTYNEELHLQRLLNSIKGLNANICILDSGSTDLTLQIAEIAGAQVKQHTFINHPQQWHYALEVFEIKTPWVICIDADQIVTAELRLQLLNFKDEEHQDINGIYFNRKNYFKGKWIKHGGYFPFYLLKMFRYGIGYSDLNENMDHRFIVPGKTVLWKNSCLVEENLKENNISFWIAKHNRYSDLLAYEEVERRLKLRTQTLVPKLWGSPDEHTAWLKQLWWQMPLFVRPFVYFIYRYIFRLGILDGRQGFIFHFLQAFWFRLIVDIKIKEIVDAPVMKKNITDNPEIKPHARN</sequence>
<dbReference type="KEGG" id="pcm:AY601_4397"/>
<keyword evidence="4" id="KW-1185">Reference proteome</keyword>
<evidence type="ECO:0000259" key="2">
    <source>
        <dbReference type="Pfam" id="PF00535"/>
    </source>
</evidence>
<comment type="similarity">
    <text evidence="1">Belongs to the glycosyltransferase 2 family. WaaE/KdtX subfamily.</text>
</comment>
<dbReference type="SUPFAM" id="SSF53448">
    <property type="entry name" value="Nucleotide-diphospho-sugar transferases"/>
    <property type="match status" value="1"/>
</dbReference>
<reference evidence="3 4" key="1">
    <citation type="submission" date="2016-03" db="EMBL/GenBank/DDBJ databases">
        <title>Complete genome sequence of Pedobacter cryoconitis PAMC 27485.</title>
        <authorList>
            <person name="Lee J."/>
            <person name="Kim O.-S."/>
        </authorList>
    </citation>
    <scope>NUCLEOTIDE SEQUENCE [LARGE SCALE GENOMIC DNA]</scope>
    <source>
        <strain evidence="3 4">PAMC 27485</strain>
    </source>
</reference>
<dbReference type="PANTHER" id="PTHR43630:SF2">
    <property type="entry name" value="GLYCOSYLTRANSFERASE"/>
    <property type="match status" value="1"/>
</dbReference>
<organism evidence="3 4">
    <name type="scientific">Pedobacter cryoconitis</name>
    <dbReference type="NCBI Taxonomy" id="188932"/>
    <lineage>
        <taxon>Bacteria</taxon>
        <taxon>Pseudomonadati</taxon>
        <taxon>Bacteroidota</taxon>
        <taxon>Sphingobacteriia</taxon>
        <taxon>Sphingobacteriales</taxon>
        <taxon>Sphingobacteriaceae</taxon>
        <taxon>Pedobacter</taxon>
    </lineage>
</organism>
<dbReference type="InterPro" id="IPR001173">
    <property type="entry name" value="Glyco_trans_2-like"/>
</dbReference>
<dbReference type="CDD" id="cd02511">
    <property type="entry name" value="Beta4Glucosyltransferase"/>
    <property type="match status" value="1"/>
</dbReference>
<dbReference type="PANTHER" id="PTHR43630">
    <property type="entry name" value="POLY-BETA-1,6-N-ACETYL-D-GLUCOSAMINE SYNTHASE"/>
    <property type="match status" value="1"/>
</dbReference>
<dbReference type="EMBL" id="CP014504">
    <property type="protein sequence ID" value="AMQ01240.1"/>
    <property type="molecule type" value="Genomic_DNA"/>
</dbReference>
<dbReference type="InterPro" id="IPR029044">
    <property type="entry name" value="Nucleotide-diphossugar_trans"/>
</dbReference>
<evidence type="ECO:0000313" key="3">
    <source>
        <dbReference type="EMBL" id="AMQ01240.1"/>
    </source>
</evidence>
<evidence type="ECO:0000256" key="1">
    <source>
        <dbReference type="ARBA" id="ARBA00038494"/>
    </source>
</evidence>
<accession>A0A127VIX4</accession>
<dbReference type="GO" id="GO:0016740">
    <property type="term" value="F:transferase activity"/>
    <property type="evidence" value="ECO:0007669"/>
    <property type="project" value="UniProtKB-KW"/>
</dbReference>
<dbReference type="PATRIC" id="fig|188932.3.peg.4559"/>
<keyword evidence="3" id="KW-0808">Transferase</keyword>
<feature type="domain" description="Glycosyltransferase 2-like" evidence="2">
    <location>
        <begin position="8"/>
        <end position="131"/>
    </location>
</feature>
<protein>
    <submittedName>
        <fullName evidence="3">Glycosyl transferase family 2</fullName>
    </submittedName>
</protein>